<name>A0ABU3RAE0_9BACL</name>
<comment type="caution">
    <text evidence="3">The sequence shown here is derived from an EMBL/GenBank/DDBJ whole genome shotgun (WGS) entry which is preliminary data.</text>
</comment>
<organism evidence="3 4">
    <name type="scientific">Paenibacillus violae</name>
    <dbReference type="NCBI Taxonomy" id="3077234"/>
    <lineage>
        <taxon>Bacteria</taxon>
        <taxon>Bacillati</taxon>
        <taxon>Bacillota</taxon>
        <taxon>Bacilli</taxon>
        <taxon>Bacillales</taxon>
        <taxon>Paenibacillaceae</taxon>
        <taxon>Paenibacillus</taxon>
    </lineage>
</organism>
<sequence>MPEGRLPGLEAAGVIEDAAPGALDGTGLTMGMRVAFFYPGAWQSYVAVPAQALVALPDEMSDEIATQLLINTITARHVLRAGLRELEPRPRRLIQTSASSSVAKMITYFALQQGIDPIRLVRSTHSGEHLERELPGGNIIATDVDGWQAEVRKAAGEDIMLAVDGVGGDMLTGLFDLLAVKGRIVSYGSLAGGPSDMTALTVKSLTLVGATIMTWQEDTTADERMQDVKAAIEVGSNSKPMLSSYKEFDLSEIKHAVEAVAAPGKKGNVVLKFE</sequence>
<protein>
    <submittedName>
        <fullName evidence="3">Zinc-binding dehydrogenase</fullName>
    </submittedName>
</protein>
<accession>A0ABU3RAE0</accession>
<dbReference type="SUPFAM" id="SSF51735">
    <property type="entry name" value="NAD(P)-binding Rossmann-fold domains"/>
    <property type="match status" value="1"/>
</dbReference>
<evidence type="ECO:0000256" key="1">
    <source>
        <dbReference type="ARBA" id="ARBA00022857"/>
    </source>
</evidence>
<dbReference type="InterPro" id="IPR011032">
    <property type="entry name" value="GroES-like_sf"/>
</dbReference>
<dbReference type="PANTHER" id="PTHR48106">
    <property type="entry name" value="QUINONE OXIDOREDUCTASE PIG3-RELATED"/>
    <property type="match status" value="1"/>
</dbReference>
<dbReference type="EMBL" id="JAWCUD010000002">
    <property type="protein sequence ID" value="MDU0200847.1"/>
    <property type="molecule type" value="Genomic_DNA"/>
</dbReference>
<keyword evidence="1" id="KW-0521">NADP</keyword>
<dbReference type="SUPFAM" id="SSF50129">
    <property type="entry name" value="GroES-like"/>
    <property type="match status" value="1"/>
</dbReference>
<dbReference type="Gene3D" id="3.40.50.720">
    <property type="entry name" value="NAD(P)-binding Rossmann-like Domain"/>
    <property type="match status" value="1"/>
</dbReference>
<proteinExistence type="predicted"/>
<dbReference type="PANTHER" id="PTHR48106:SF2">
    <property type="entry name" value="ZN2+-BINDING DEHYDROGENASE"/>
    <property type="match status" value="1"/>
</dbReference>
<dbReference type="Gene3D" id="3.90.180.10">
    <property type="entry name" value="Medium-chain alcohol dehydrogenases, catalytic domain"/>
    <property type="match status" value="1"/>
</dbReference>
<keyword evidence="2" id="KW-0560">Oxidoreductase</keyword>
<evidence type="ECO:0000313" key="3">
    <source>
        <dbReference type="EMBL" id="MDU0200847.1"/>
    </source>
</evidence>
<dbReference type="InterPro" id="IPR036291">
    <property type="entry name" value="NAD(P)-bd_dom_sf"/>
</dbReference>
<reference evidence="3 4" key="1">
    <citation type="submission" date="2023-10" db="EMBL/GenBank/DDBJ databases">
        <title>Paenibacillus strain PFR10 Genome sequencing and assembly.</title>
        <authorList>
            <person name="Kim I."/>
        </authorList>
    </citation>
    <scope>NUCLEOTIDE SEQUENCE [LARGE SCALE GENOMIC DNA]</scope>
    <source>
        <strain evidence="3 4">PFR10</strain>
    </source>
</reference>
<evidence type="ECO:0000313" key="4">
    <source>
        <dbReference type="Proteomes" id="UP001260980"/>
    </source>
</evidence>
<dbReference type="Proteomes" id="UP001260980">
    <property type="component" value="Unassembled WGS sequence"/>
</dbReference>
<evidence type="ECO:0000256" key="2">
    <source>
        <dbReference type="ARBA" id="ARBA00023002"/>
    </source>
</evidence>
<keyword evidence="4" id="KW-1185">Reference proteome</keyword>
<gene>
    <name evidence="3" type="ORF">RQP52_07070</name>
</gene>
<dbReference type="Pfam" id="PF13602">
    <property type="entry name" value="ADH_zinc_N_2"/>
    <property type="match status" value="1"/>
</dbReference>